<dbReference type="FunFam" id="3.40.50.20:FF:000016">
    <property type="entry name" value="N5-carboxyaminoimidazole ribonucleotide synthase"/>
    <property type="match status" value="1"/>
</dbReference>
<dbReference type="PANTHER" id="PTHR11609:SF5">
    <property type="entry name" value="PHOSPHORIBOSYLAMINOIMIDAZOLE CARBOXYLASE"/>
    <property type="match status" value="1"/>
</dbReference>
<dbReference type="InterPro" id="IPR005875">
    <property type="entry name" value="PurK"/>
</dbReference>
<dbReference type="Gene3D" id="3.30.470.20">
    <property type="entry name" value="ATP-grasp fold, B domain"/>
    <property type="match status" value="1"/>
</dbReference>
<keyword evidence="2 5" id="KW-0547">Nucleotide-binding</keyword>
<evidence type="ECO:0000256" key="4">
    <source>
        <dbReference type="ARBA" id="ARBA00022840"/>
    </source>
</evidence>
<dbReference type="GO" id="GO:0034028">
    <property type="term" value="F:5-(carboxyamino)imidazole ribonucleotide synthase activity"/>
    <property type="evidence" value="ECO:0007669"/>
    <property type="project" value="UniProtKB-UniRule"/>
</dbReference>
<evidence type="ECO:0000256" key="5">
    <source>
        <dbReference type="HAMAP-Rule" id="MF_01928"/>
    </source>
</evidence>
<comment type="catalytic activity">
    <reaction evidence="5 6">
        <text>5-amino-1-(5-phospho-beta-D-ribosyl)imidazole + hydrogencarbonate + ATP = 5-carboxyamino-1-(5-phospho-D-ribosyl)imidazole + ADP + phosphate + 2 H(+)</text>
        <dbReference type="Rhea" id="RHEA:19317"/>
        <dbReference type="ChEBI" id="CHEBI:15378"/>
        <dbReference type="ChEBI" id="CHEBI:17544"/>
        <dbReference type="ChEBI" id="CHEBI:30616"/>
        <dbReference type="ChEBI" id="CHEBI:43474"/>
        <dbReference type="ChEBI" id="CHEBI:58730"/>
        <dbReference type="ChEBI" id="CHEBI:137981"/>
        <dbReference type="ChEBI" id="CHEBI:456216"/>
        <dbReference type="EC" id="6.3.4.18"/>
    </reaction>
</comment>
<dbReference type="SUPFAM" id="SSF51246">
    <property type="entry name" value="Rudiment single hybrid motif"/>
    <property type="match status" value="1"/>
</dbReference>
<evidence type="ECO:0000256" key="6">
    <source>
        <dbReference type="RuleBase" id="RU361200"/>
    </source>
</evidence>
<dbReference type="InterPro" id="IPR011761">
    <property type="entry name" value="ATP-grasp"/>
</dbReference>
<dbReference type="PROSITE" id="PS50975">
    <property type="entry name" value="ATP_GRASP"/>
    <property type="match status" value="1"/>
</dbReference>
<reference evidence="8" key="1">
    <citation type="submission" date="2020-01" db="EMBL/GenBank/DDBJ databases">
        <authorList>
            <person name="Meier V. D."/>
            <person name="Meier V D."/>
        </authorList>
    </citation>
    <scope>NUCLEOTIDE SEQUENCE</scope>
    <source>
        <strain evidence="8">HLG_WM_MAG_09</strain>
    </source>
</reference>
<dbReference type="NCBIfam" id="NF004675">
    <property type="entry name" value="PRK06019.1-1"/>
    <property type="match status" value="1"/>
</dbReference>
<dbReference type="InterPro" id="IPR054350">
    <property type="entry name" value="PurT/PurK_preATP-grasp"/>
</dbReference>
<keyword evidence="4 5" id="KW-0067">ATP-binding</keyword>
<proteinExistence type="inferred from homology"/>
<dbReference type="Gene3D" id="3.40.50.20">
    <property type="match status" value="1"/>
</dbReference>
<dbReference type="EC" id="6.3.4.18" evidence="5 6"/>
<feature type="binding site" evidence="5">
    <location>
        <position position="210"/>
    </location>
    <ligand>
        <name>ATP</name>
        <dbReference type="ChEBI" id="CHEBI:30616"/>
    </ligand>
</feature>
<name>A0A6S6UJZ8_9GAMM</name>
<dbReference type="NCBIfam" id="NF004679">
    <property type="entry name" value="PRK06019.1-5"/>
    <property type="match status" value="1"/>
</dbReference>
<dbReference type="GO" id="GO:0046872">
    <property type="term" value="F:metal ion binding"/>
    <property type="evidence" value="ECO:0007669"/>
    <property type="project" value="InterPro"/>
</dbReference>
<dbReference type="NCBIfam" id="NF004677">
    <property type="entry name" value="PRK06019.1-3"/>
    <property type="match status" value="1"/>
</dbReference>
<dbReference type="EMBL" id="CACVAT010000633">
    <property type="protein sequence ID" value="CAA6830804.1"/>
    <property type="molecule type" value="Genomic_DNA"/>
</dbReference>
<comment type="pathway">
    <text evidence="5 6">Purine metabolism; IMP biosynthesis via de novo pathway; 5-amino-1-(5-phospho-D-ribosyl)imidazole-4-carboxylate from 5-amino-1-(5-phospho-D-ribosyl)imidazole (N5-CAIR route): step 1/2.</text>
</comment>
<accession>A0A6S6UJZ8</accession>
<dbReference type="UniPathway" id="UPA00074">
    <property type="reaction ID" value="UER00942"/>
</dbReference>
<dbReference type="InterPro" id="IPR003135">
    <property type="entry name" value="ATP-grasp_carboxylate-amine"/>
</dbReference>
<sequence length="375" mass="40907">MLLPGSTIGMLGGGQLGRMFTIAARTLGYKVIVLEPDPFSPAGQLADEHQMVAYDDVDALKVLGKKCDVVTTEFENIPASTLELLTEYCPVRPSATAVKVAQNRIVEKEFVRSCGLMPVPFAAIREVADIAATGDSVQFPAILKTTRLGYDGKGQVIVESPAAAKAAFNNFNQVECVLEQRVDLACEISVILGRNVAGESQCFPVAENIHHDGILHQTIAPARVARELSDTAKAAAQRIADKLDFVGVMAVEFFVTKQGELLINEMAPRTHNSGHYTLDACNTSQFEQQVRMVCDLPFGDTTQHTPVVMTNLLGDVWGENQPKWNTLFNSPHSKLHLYGKHEARPGRKMGHFCTLDSDIDRAIQESNDLFVGLQG</sequence>
<dbReference type="SUPFAM" id="SSF56059">
    <property type="entry name" value="Glutathione synthetase ATP-binding domain-like"/>
    <property type="match status" value="1"/>
</dbReference>
<evidence type="ECO:0000256" key="1">
    <source>
        <dbReference type="ARBA" id="ARBA00022598"/>
    </source>
</evidence>
<feature type="domain" description="ATP-grasp" evidence="7">
    <location>
        <begin position="108"/>
        <end position="294"/>
    </location>
</feature>
<feature type="binding site" evidence="5">
    <location>
        <position position="104"/>
    </location>
    <ligand>
        <name>ATP</name>
        <dbReference type="ChEBI" id="CHEBI:30616"/>
    </ligand>
</feature>
<evidence type="ECO:0000259" key="7">
    <source>
        <dbReference type="PROSITE" id="PS50975"/>
    </source>
</evidence>
<feature type="binding site" evidence="5">
    <location>
        <position position="144"/>
    </location>
    <ligand>
        <name>ATP</name>
        <dbReference type="ChEBI" id="CHEBI:30616"/>
    </ligand>
</feature>
<dbReference type="PANTHER" id="PTHR11609">
    <property type="entry name" value="PURINE BIOSYNTHESIS PROTEIN 6/7, PUR6/7"/>
    <property type="match status" value="1"/>
</dbReference>
<evidence type="ECO:0000256" key="3">
    <source>
        <dbReference type="ARBA" id="ARBA00022755"/>
    </source>
</evidence>
<dbReference type="AlphaFoldDB" id="A0A6S6UJZ8"/>
<dbReference type="GO" id="GO:0004638">
    <property type="term" value="F:phosphoribosylaminoimidazole carboxylase activity"/>
    <property type="evidence" value="ECO:0007669"/>
    <property type="project" value="InterPro"/>
</dbReference>
<evidence type="ECO:0000256" key="2">
    <source>
        <dbReference type="ARBA" id="ARBA00022741"/>
    </source>
</evidence>
<comment type="subunit">
    <text evidence="5 6">Homodimer.</text>
</comment>
<keyword evidence="8" id="KW-0456">Lyase</keyword>
<gene>
    <name evidence="5 6" type="primary">purK</name>
    <name evidence="8" type="ORF">HELGO_WM26870</name>
</gene>
<dbReference type="SUPFAM" id="SSF52440">
    <property type="entry name" value="PreATP-grasp domain"/>
    <property type="match status" value="1"/>
</dbReference>
<dbReference type="Pfam" id="PF22660">
    <property type="entry name" value="RS_preATP-grasp-like"/>
    <property type="match status" value="1"/>
</dbReference>
<dbReference type="NCBIfam" id="NF004676">
    <property type="entry name" value="PRK06019.1-2"/>
    <property type="match status" value="1"/>
</dbReference>
<feature type="binding site" evidence="5">
    <location>
        <begin position="149"/>
        <end position="155"/>
    </location>
    <ligand>
        <name>ATP</name>
        <dbReference type="ChEBI" id="CHEBI:30616"/>
    </ligand>
</feature>
<dbReference type="Gene3D" id="3.30.1490.20">
    <property type="entry name" value="ATP-grasp fold, A domain"/>
    <property type="match status" value="1"/>
</dbReference>
<dbReference type="InterPro" id="IPR011054">
    <property type="entry name" value="Rudment_hybrid_motif"/>
</dbReference>
<dbReference type="GO" id="GO:0006189">
    <property type="term" value="P:'de novo' IMP biosynthetic process"/>
    <property type="evidence" value="ECO:0007669"/>
    <property type="project" value="UniProtKB-UniRule"/>
</dbReference>
<keyword evidence="1 5" id="KW-0436">Ligase</keyword>
<feature type="binding site" evidence="5">
    <location>
        <position position="187"/>
    </location>
    <ligand>
        <name>ATP</name>
        <dbReference type="ChEBI" id="CHEBI:30616"/>
    </ligand>
</feature>
<comment type="function">
    <text evidence="5">Catalyzes the ATP-dependent conversion of 5-aminoimidazole ribonucleotide (AIR) and HCO(3)(-) to N5-carboxyaminoimidazole ribonucleotide (N5-CAIR).</text>
</comment>
<dbReference type="NCBIfam" id="TIGR01161">
    <property type="entry name" value="purK"/>
    <property type="match status" value="1"/>
</dbReference>
<dbReference type="GO" id="GO:0005829">
    <property type="term" value="C:cytosol"/>
    <property type="evidence" value="ECO:0007669"/>
    <property type="project" value="TreeGrafter"/>
</dbReference>
<comment type="function">
    <text evidence="6">Catalyzes the ATP-dependent conversion of 5-aminoimidazole ribonucleotide (AIR) and HCO(3)- to N5-carboxyaminoimidazole ribonucleotide (N5-CAIR).</text>
</comment>
<dbReference type="FunFam" id="3.30.1490.20:FF:000015">
    <property type="entry name" value="N5-carboxyaminoimidazole ribonucleotide synthase"/>
    <property type="match status" value="1"/>
</dbReference>
<feature type="binding site" evidence="5">
    <location>
        <begin position="264"/>
        <end position="265"/>
    </location>
    <ligand>
        <name>ATP</name>
        <dbReference type="ChEBI" id="CHEBI:30616"/>
    </ligand>
</feature>
<dbReference type="FunFam" id="3.30.470.20:FF:000029">
    <property type="entry name" value="N5-carboxyaminoimidazole ribonucleotide synthase"/>
    <property type="match status" value="1"/>
</dbReference>
<evidence type="ECO:0000313" key="8">
    <source>
        <dbReference type="EMBL" id="CAA6830804.1"/>
    </source>
</evidence>
<protein>
    <recommendedName>
        <fullName evidence="5 6">N5-carboxyaminoimidazole ribonucleotide synthase</fullName>
        <shortName evidence="5 6">N5-CAIR synthase</shortName>
        <ecNumber evidence="5 6">6.3.4.18</ecNumber>
    </recommendedName>
    <alternativeName>
        <fullName evidence="5 6">5-(carboxyamino)imidazole ribonucleotide synthetase</fullName>
    </alternativeName>
</protein>
<dbReference type="InterPro" id="IPR040686">
    <property type="entry name" value="PurK_C"/>
</dbReference>
<feature type="binding site" evidence="5">
    <location>
        <begin position="179"/>
        <end position="182"/>
    </location>
    <ligand>
        <name>ATP</name>
        <dbReference type="ChEBI" id="CHEBI:30616"/>
    </ligand>
</feature>
<dbReference type="InterPro" id="IPR016185">
    <property type="entry name" value="PreATP-grasp_dom_sf"/>
</dbReference>
<dbReference type="HAMAP" id="MF_01928">
    <property type="entry name" value="PurK"/>
    <property type="match status" value="1"/>
</dbReference>
<organism evidence="8">
    <name type="scientific">uncultured Thiotrichaceae bacterium</name>
    <dbReference type="NCBI Taxonomy" id="298394"/>
    <lineage>
        <taxon>Bacteria</taxon>
        <taxon>Pseudomonadati</taxon>
        <taxon>Pseudomonadota</taxon>
        <taxon>Gammaproteobacteria</taxon>
        <taxon>Thiotrichales</taxon>
        <taxon>Thiotrichaceae</taxon>
        <taxon>environmental samples</taxon>
    </lineage>
</organism>
<dbReference type="Pfam" id="PF02222">
    <property type="entry name" value="ATP-grasp"/>
    <property type="match status" value="1"/>
</dbReference>
<dbReference type="GO" id="GO:0005524">
    <property type="term" value="F:ATP binding"/>
    <property type="evidence" value="ECO:0007669"/>
    <property type="project" value="UniProtKB-UniRule"/>
</dbReference>
<keyword evidence="3 5" id="KW-0658">Purine biosynthesis</keyword>
<comment type="similarity">
    <text evidence="5 6">Belongs to the PurK/PurT family.</text>
</comment>
<dbReference type="InterPro" id="IPR013815">
    <property type="entry name" value="ATP_grasp_subdomain_1"/>
</dbReference>
<dbReference type="Pfam" id="PF17769">
    <property type="entry name" value="PurK_C"/>
    <property type="match status" value="1"/>
</dbReference>